<dbReference type="InterPro" id="IPR035919">
    <property type="entry name" value="EAL_sf"/>
</dbReference>
<dbReference type="PROSITE" id="PS50883">
    <property type="entry name" value="EAL"/>
    <property type="match status" value="1"/>
</dbReference>
<reference evidence="2 3" key="1">
    <citation type="submission" date="2016-10" db="EMBL/GenBank/DDBJ databases">
        <authorList>
            <person name="de Groot N.N."/>
        </authorList>
    </citation>
    <scope>NUCLEOTIDE SEQUENCE [LARGE SCALE GENOMIC DNA]</scope>
    <source>
        <strain evidence="2 3">CGMCC 1.7056</strain>
    </source>
</reference>
<keyword evidence="3" id="KW-1185">Reference proteome</keyword>
<evidence type="ECO:0000259" key="1">
    <source>
        <dbReference type="PROSITE" id="PS50883"/>
    </source>
</evidence>
<evidence type="ECO:0000313" key="3">
    <source>
        <dbReference type="Proteomes" id="UP000198832"/>
    </source>
</evidence>
<dbReference type="InterPro" id="IPR001633">
    <property type="entry name" value="EAL_dom"/>
</dbReference>
<name>A0A1I1P477_9ACTN</name>
<accession>A0A1I1P477</accession>
<proteinExistence type="predicted"/>
<gene>
    <name evidence="2" type="ORF">SAMN04487968_1274</name>
</gene>
<dbReference type="CDD" id="cd01948">
    <property type="entry name" value="EAL"/>
    <property type="match status" value="1"/>
</dbReference>
<dbReference type="SMART" id="SM00052">
    <property type="entry name" value="EAL"/>
    <property type="match status" value="1"/>
</dbReference>
<dbReference type="Pfam" id="PF00563">
    <property type="entry name" value="EAL"/>
    <property type="match status" value="1"/>
</dbReference>
<dbReference type="Gene3D" id="3.20.20.450">
    <property type="entry name" value="EAL domain"/>
    <property type="match status" value="1"/>
</dbReference>
<dbReference type="InterPro" id="IPR050706">
    <property type="entry name" value="Cyclic-di-GMP_PDE-like"/>
</dbReference>
<sequence>MAVGLFIASLADGDHGTIRSRLQDAAVSARLSRAMRSGAIEVFYQPIFRVGDGALESVEALVRWRRPDGHYVSPASFVPAAERTGVIGRIDRFVLTRAVSAARELADAGRPVSISVNFSAVTLARPALEQSVRHLLETHDLDPRFLQVEITESALVDDLTTVVRHVEALRTLGVRIAIDDFGAGHASLNYLQHFPADVVKLDRTFLTTAADDGRSRRLLEGVVDMCARLHMAVVAEGVESTDQLALIREANVSLVQGFLLGRPGPLQELRASLDLPDRRPSQHDPST</sequence>
<dbReference type="STRING" id="574651.SAMN04487968_1274"/>
<dbReference type="EMBL" id="FOLB01000027">
    <property type="protein sequence ID" value="SFD04617.1"/>
    <property type="molecule type" value="Genomic_DNA"/>
</dbReference>
<protein>
    <submittedName>
        <fullName evidence="2">EAL domain, c-di-GMP-specific phosphodiesterase class I (Or its enzymatically inactive variant)</fullName>
    </submittedName>
</protein>
<dbReference type="PANTHER" id="PTHR33121">
    <property type="entry name" value="CYCLIC DI-GMP PHOSPHODIESTERASE PDEF"/>
    <property type="match status" value="1"/>
</dbReference>
<dbReference type="AlphaFoldDB" id="A0A1I1P477"/>
<dbReference type="SUPFAM" id="SSF141868">
    <property type="entry name" value="EAL domain-like"/>
    <property type="match status" value="1"/>
</dbReference>
<organism evidence="2 3">
    <name type="scientific">Nocardioides terrae</name>
    <dbReference type="NCBI Taxonomy" id="574651"/>
    <lineage>
        <taxon>Bacteria</taxon>
        <taxon>Bacillati</taxon>
        <taxon>Actinomycetota</taxon>
        <taxon>Actinomycetes</taxon>
        <taxon>Propionibacteriales</taxon>
        <taxon>Nocardioidaceae</taxon>
        <taxon>Nocardioides</taxon>
    </lineage>
</organism>
<dbReference type="GO" id="GO:0071111">
    <property type="term" value="F:cyclic-guanylate-specific phosphodiesterase activity"/>
    <property type="evidence" value="ECO:0007669"/>
    <property type="project" value="InterPro"/>
</dbReference>
<feature type="domain" description="EAL" evidence="1">
    <location>
        <begin position="24"/>
        <end position="277"/>
    </location>
</feature>
<dbReference type="Proteomes" id="UP000198832">
    <property type="component" value="Unassembled WGS sequence"/>
</dbReference>
<dbReference type="PANTHER" id="PTHR33121:SF70">
    <property type="entry name" value="SIGNALING PROTEIN YKOW"/>
    <property type="match status" value="1"/>
</dbReference>
<evidence type="ECO:0000313" key="2">
    <source>
        <dbReference type="EMBL" id="SFD04617.1"/>
    </source>
</evidence>